<reference evidence="1 2" key="1">
    <citation type="journal article" date="2023" name="PLoS ONE">
        <title>Complete genome assembly of Hawai'i environmental nontuberculous mycobacteria reveals unexpected co-isolation with methylobacteria.</title>
        <authorList>
            <person name="Hendrix J."/>
            <person name="Epperson L.E."/>
            <person name="Tong E.I."/>
            <person name="Chan Y.L."/>
            <person name="Hasan N.A."/>
            <person name="Dawrs S.N."/>
            <person name="Norton G.J."/>
            <person name="Virdi R."/>
            <person name="Crooks J.L."/>
            <person name="Chan E.D."/>
            <person name="Honda J.R."/>
            <person name="Strong M."/>
        </authorList>
    </citation>
    <scope>NUCLEOTIDE SEQUENCE [LARGE SCALE GENOMIC DNA]</scope>
    <source>
        <strain evidence="1 2">NJH_HI01</strain>
    </source>
</reference>
<organism evidence="1 2">
    <name type="scientific">Methylorubrum rhodesianum</name>
    <dbReference type="NCBI Taxonomy" id="29427"/>
    <lineage>
        <taxon>Bacteria</taxon>
        <taxon>Pseudomonadati</taxon>
        <taxon>Pseudomonadota</taxon>
        <taxon>Alphaproteobacteria</taxon>
        <taxon>Hyphomicrobiales</taxon>
        <taxon>Methylobacteriaceae</taxon>
        <taxon>Methylorubrum</taxon>
    </lineage>
</organism>
<dbReference type="EMBL" id="JAQYXL010000001">
    <property type="protein sequence ID" value="MEN3228262.1"/>
    <property type="molecule type" value="Genomic_DNA"/>
</dbReference>
<sequence>MQGGEAVYRVTEVKRWSSPDGSRVRDYITLTSEGMASDDRKGPVNLFVERAGGGRGTYLDTKAGRVWWGYGGFCDSGAKRGRADDLVKELLAPLSGEGEL</sequence>
<evidence type="ECO:0000313" key="1">
    <source>
        <dbReference type="EMBL" id="MEN3228262.1"/>
    </source>
</evidence>
<keyword evidence="2" id="KW-1185">Reference proteome</keyword>
<dbReference type="Proteomes" id="UP001404845">
    <property type="component" value="Unassembled WGS sequence"/>
</dbReference>
<accession>A0ABU9ZA71</accession>
<protein>
    <submittedName>
        <fullName evidence="1">Uncharacterized protein</fullName>
    </submittedName>
</protein>
<proteinExistence type="predicted"/>
<name>A0ABU9ZA71_9HYPH</name>
<evidence type="ECO:0000313" key="2">
    <source>
        <dbReference type="Proteomes" id="UP001404845"/>
    </source>
</evidence>
<dbReference type="RefSeq" id="WP_200671368.1">
    <property type="nucleotide sequence ID" value="NZ_JACWCW010000064.1"/>
</dbReference>
<comment type="caution">
    <text evidence="1">The sequence shown here is derived from an EMBL/GenBank/DDBJ whole genome shotgun (WGS) entry which is preliminary data.</text>
</comment>
<gene>
    <name evidence="1" type="ORF">PUR21_11540</name>
</gene>